<evidence type="ECO:0000313" key="4">
    <source>
        <dbReference type="Proteomes" id="UP000295763"/>
    </source>
</evidence>
<feature type="transmembrane region" description="Helical" evidence="1">
    <location>
        <begin position="12"/>
        <end position="30"/>
    </location>
</feature>
<keyword evidence="4" id="KW-1185">Reference proteome</keyword>
<gene>
    <name evidence="3" type="ORF">EDC44_1415</name>
</gene>
<keyword evidence="1" id="KW-1133">Transmembrane helix</keyword>
<dbReference type="InterPro" id="IPR009936">
    <property type="entry name" value="DUF1468"/>
</dbReference>
<dbReference type="EMBL" id="SLYB01000041">
    <property type="protein sequence ID" value="TCP90121.1"/>
    <property type="molecule type" value="Genomic_DNA"/>
</dbReference>
<dbReference type="OrthoDB" id="5689159at2"/>
<evidence type="ECO:0000259" key="2">
    <source>
        <dbReference type="Pfam" id="PF07331"/>
    </source>
</evidence>
<sequence>MKKYLSDKNFMAGFIFFFVSVFYLINAFLIETKNVVSVEADFMPKIYGSLLLISSLMLLITSLRRLSVSDSVESNNTTDWRRVLAVLGLIFVYVVSMQYLGFILVSIPFLFCLSLLLTPNYVKKVYWIYAVFSILLPIIAYFTFSHYLSLTMPSGIFF</sequence>
<feature type="domain" description="DUF1468" evidence="2">
    <location>
        <begin position="12"/>
        <end position="153"/>
    </location>
</feature>
<organism evidence="3 4">
    <name type="scientific">Cricetibacter osteomyelitidis</name>
    <dbReference type="NCBI Taxonomy" id="1521931"/>
    <lineage>
        <taxon>Bacteria</taxon>
        <taxon>Pseudomonadati</taxon>
        <taxon>Pseudomonadota</taxon>
        <taxon>Gammaproteobacteria</taxon>
        <taxon>Pasteurellales</taxon>
        <taxon>Pasteurellaceae</taxon>
        <taxon>Cricetibacter</taxon>
    </lineage>
</organism>
<dbReference type="RefSeq" id="WP_131979413.1">
    <property type="nucleotide sequence ID" value="NZ_SLYB01000041.1"/>
</dbReference>
<reference evidence="3 4" key="1">
    <citation type="submission" date="2019-03" db="EMBL/GenBank/DDBJ databases">
        <title>Genomic Encyclopedia of Type Strains, Phase IV (KMG-IV): sequencing the most valuable type-strain genomes for metagenomic binning, comparative biology and taxonomic classification.</title>
        <authorList>
            <person name="Goeker M."/>
        </authorList>
    </citation>
    <scope>NUCLEOTIDE SEQUENCE [LARGE SCALE GENOMIC DNA]</scope>
    <source>
        <strain evidence="3 4">DSM 28404</strain>
    </source>
</reference>
<feature type="transmembrane region" description="Helical" evidence="1">
    <location>
        <begin position="126"/>
        <end position="144"/>
    </location>
</feature>
<comment type="caution">
    <text evidence="3">The sequence shown here is derived from an EMBL/GenBank/DDBJ whole genome shotgun (WGS) entry which is preliminary data.</text>
</comment>
<evidence type="ECO:0000256" key="1">
    <source>
        <dbReference type="SAM" id="Phobius"/>
    </source>
</evidence>
<feature type="transmembrane region" description="Helical" evidence="1">
    <location>
        <begin position="84"/>
        <end position="111"/>
    </location>
</feature>
<feature type="transmembrane region" description="Helical" evidence="1">
    <location>
        <begin position="42"/>
        <end position="63"/>
    </location>
</feature>
<dbReference type="AlphaFoldDB" id="A0A4R2SNV5"/>
<proteinExistence type="predicted"/>
<keyword evidence="1" id="KW-0812">Transmembrane</keyword>
<evidence type="ECO:0000313" key="3">
    <source>
        <dbReference type="EMBL" id="TCP90121.1"/>
    </source>
</evidence>
<dbReference type="Pfam" id="PF07331">
    <property type="entry name" value="TctB"/>
    <property type="match status" value="1"/>
</dbReference>
<name>A0A4R2SNV5_9PAST</name>
<accession>A0A4R2SNV5</accession>
<keyword evidence="1" id="KW-0472">Membrane</keyword>
<protein>
    <submittedName>
        <fullName evidence="3">Tripartite tricarboxylate transporter TctB family protein</fullName>
    </submittedName>
</protein>
<dbReference type="Proteomes" id="UP000295763">
    <property type="component" value="Unassembled WGS sequence"/>
</dbReference>